<evidence type="ECO:0000313" key="3">
    <source>
        <dbReference type="Proteomes" id="UP000295008"/>
    </source>
</evidence>
<sequence length="157" mass="18228">MKRLIVVSIFCFLLAAFYPVRADNQFSIHDAIQLCEENDVGAFVSVVSRNGFWQVKAINLGNHKPCELRINQETRIIDYCSNVTPREIGLGENTYGFSNHFYDVHEGFYNTSMVVNGFKIYKNNDQYFQMRKAIFIQNRDQFVGYYIFRGPGVIKGR</sequence>
<name>A0A4R1RS94_HYDET</name>
<reference evidence="2 3" key="1">
    <citation type="submission" date="2019-03" db="EMBL/GenBank/DDBJ databases">
        <title>Genomic Encyclopedia of Type Strains, Phase IV (KMG-IV): sequencing the most valuable type-strain genomes for metagenomic binning, comparative biology and taxonomic classification.</title>
        <authorList>
            <person name="Goeker M."/>
        </authorList>
    </citation>
    <scope>NUCLEOTIDE SEQUENCE [LARGE SCALE GENOMIC DNA]</scope>
    <source>
        <strain evidence="2 3">LX-B</strain>
    </source>
</reference>
<feature type="chain" id="PRO_5020549488" evidence="1">
    <location>
        <begin position="23"/>
        <end position="157"/>
    </location>
</feature>
<feature type="signal peptide" evidence="1">
    <location>
        <begin position="1"/>
        <end position="22"/>
    </location>
</feature>
<dbReference type="EMBL" id="SLUN01000012">
    <property type="protein sequence ID" value="TCL69333.1"/>
    <property type="molecule type" value="Genomic_DNA"/>
</dbReference>
<comment type="caution">
    <text evidence="2">The sequence shown here is derived from an EMBL/GenBank/DDBJ whole genome shotgun (WGS) entry which is preliminary data.</text>
</comment>
<keyword evidence="3" id="KW-1185">Reference proteome</keyword>
<dbReference type="AlphaFoldDB" id="A0A4R1RS94"/>
<evidence type="ECO:0000313" key="2">
    <source>
        <dbReference type="EMBL" id="TCL69333.1"/>
    </source>
</evidence>
<organism evidence="2 3">
    <name type="scientific">Hydrogenispora ethanolica</name>
    <dbReference type="NCBI Taxonomy" id="1082276"/>
    <lineage>
        <taxon>Bacteria</taxon>
        <taxon>Bacillati</taxon>
        <taxon>Bacillota</taxon>
        <taxon>Hydrogenispora</taxon>
    </lineage>
</organism>
<proteinExistence type="predicted"/>
<protein>
    <submittedName>
        <fullName evidence="2">Uncharacterized protein</fullName>
    </submittedName>
</protein>
<gene>
    <name evidence="2" type="ORF">EDC14_101230</name>
</gene>
<evidence type="ECO:0000256" key="1">
    <source>
        <dbReference type="SAM" id="SignalP"/>
    </source>
</evidence>
<dbReference type="RefSeq" id="WP_132014356.1">
    <property type="nucleotide sequence ID" value="NZ_SLUN01000012.1"/>
</dbReference>
<accession>A0A4R1RS94</accession>
<keyword evidence="1" id="KW-0732">Signal</keyword>
<dbReference type="Proteomes" id="UP000295008">
    <property type="component" value="Unassembled WGS sequence"/>
</dbReference>